<dbReference type="GO" id="GO:0007059">
    <property type="term" value="P:chromosome segregation"/>
    <property type="evidence" value="ECO:0007669"/>
    <property type="project" value="TreeGrafter"/>
</dbReference>
<name>A0A2N7QGE8_9BACT</name>
<dbReference type="InterPro" id="IPR003115">
    <property type="entry name" value="ParB_N"/>
</dbReference>
<reference evidence="2 3" key="1">
    <citation type="submission" date="2018-01" db="EMBL/GenBank/DDBJ databases">
        <title>Metagenomic assembled genomes from two thermal pools in the Uzon Caldera, Kamchatka, Russia.</title>
        <authorList>
            <person name="Wilkins L."/>
            <person name="Ettinger C."/>
        </authorList>
    </citation>
    <scope>NUCLEOTIDE SEQUENCE [LARGE SCALE GENOMIC DNA]</scope>
    <source>
        <strain evidence="2">ARK-04</strain>
    </source>
</reference>
<organism evidence="2 3">
    <name type="scientific">Thermodesulfobacterium geofontis</name>
    <dbReference type="NCBI Taxonomy" id="1295609"/>
    <lineage>
        <taxon>Bacteria</taxon>
        <taxon>Pseudomonadati</taxon>
        <taxon>Thermodesulfobacteriota</taxon>
        <taxon>Thermodesulfobacteria</taxon>
        <taxon>Thermodesulfobacteriales</taxon>
        <taxon>Thermodesulfobacteriaceae</taxon>
        <taxon>Thermodesulfobacterium</taxon>
    </lineage>
</organism>
<protein>
    <recommendedName>
        <fullName evidence="1">ParB-like N-terminal domain-containing protein</fullName>
    </recommendedName>
</protein>
<dbReference type="Proteomes" id="UP000235619">
    <property type="component" value="Unassembled WGS sequence"/>
</dbReference>
<sequence length="173" mass="20381">MNFEYTFVYIENIELQDRTYIFSYPKRNKILKESIKSIGLLQPPILFLKKENLKFQIICGEGRILACYELNISEIPVLILFNKSPKDLLLLSLESNLFRNLNLVEKAEFIERALKFFSIEEVIKLLPKLNLNPSYYWIEYLKNINSLEETFKNLIIEEKLNPKVAEILAKISS</sequence>
<feature type="domain" description="ParB-like N-terminal" evidence="1">
    <location>
        <begin position="6"/>
        <end position="97"/>
    </location>
</feature>
<dbReference type="Pfam" id="PF02195">
    <property type="entry name" value="ParB_N"/>
    <property type="match status" value="1"/>
</dbReference>
<comment type="caution">
    <text evidence="2">The sequence shown here is derived from an EMBL/GenBank/DDBJ whole genome shotgun (WGS) entry which is preliminary data.</text>
</comment>
<dbReference type="Gene3D" id="3.90.1530.10">
    <property type="entry name" value="Conserved hypothetical protein from pyrococcus furiosus pfu- 392566-001, ParB domain"/>
    <property type="match status" value="1"/>
</dbReference>
<evidence type="ECO:0000313" key="3">
    <source>
        <dbReference type="Proteomes" id="UP000235619"/>
    </source>
</evidence>
<dbReference type="InterPro" id="IPR050336">
    <property type="entry name" value="Chromosome_partition/occlusion"/>
</dbReference>
<dbReference type="CDD" id="cd16387">
    <property type="entry name" value="ParB_N_Srx"/>
    <property type="match status" value="1"/>
</dbReference>
<proteinExistence type="predicted"/>
<dbReference type="PANTHER" id="PTHR33375">
    <property type="entry name" value="CHROMOSOME-PARTITIONING PROTEIN PARB-RELATED"/>
    <property type="match status" value="1"/>
</dbReference>
<evidence type="ECO:0000313" key="2">
    <source>
        <dbReference type="EMBL" id="PMP98046.1"/>
    </source>
</evidence>
<dbReference type="SMART" id="SM00470">
    <property type="entry name" value="ParB"/>
    <property type="match status" value="1"/>
</dbReference>
<dbReference type="EMBL" id="PNJD01000055">
    <property type="protein sequence ID" value="PMP98046.1"/>
    <property type="molecule type" value="Genomic_DNA"/>
</dbReference>
<dbReference type="GO" id="GO:0005694">
    <property type="term" value="C:chromosome"/>
    <property type="evidence" value="ECO:0007669"/>
    <property type="project" value="TreeGrafter"/>
</dbReference>
<evidence type="ECO:0000259" key="1">
    <source>
        <dbReference type="SMART" id="SM00470"/>
    </source>
</evidence>
<dbReference type="PANTHER" id="PTHR33375:SF1">
    <property type="entry name" value="CHROMOSOME-PARTITIONING PROTEIN PARB-RELATED"/>
    <property type="match status" value="1"/>
</dbReference>
<dbReference type="InterPro" id="IPR036086">
    <property type="entry name" value="ParB/Sulfiredoxin_sf"/>
</dbReference>
<feature type="non-terminal residue" evidence="2">
    <location>
        <position position="173"/>
    </location>
</feature>
<accession>A0A2N7QGE8</accession>
<gene>
    <name evidence="2" type="ORF">C0169_00935</name>
</gene>
<dbReference type="AlphaFoldDB" id="A0A2N7QGE8"/>
<dbReference type="SUPFAM" id="SSF110849">
    <property type="entry name" value="ParB/Sulfiredoxin"/>
    <property type="match status" value="1"/>
</dbReference>